<feature type="transmembrane region" description="Helical" evidence="2">
    <location>
        <begin position="150"/>
        <end position="168"/>
    </location>
</feature>
<dbReference type="AlphaFoldDB" id="A0A518HN43"/>
<accession>A0A518HN43</accession>
<evidence type="ECO:0000256" key="2">
    <source>
        <dbReference type="SAM" id="Phobius"/>
    </source>
</evidence>
<evidence type="ECO:0000313" key="4">
    <source>
        <dbReference type="Proteomes" id="UP000319004"/>
    </source>
</evidence>
<dbReference type="EMBL" id="CP037423">
    <property type="protein sequence ID" value="QDV42240.1"/>
    <property type="molecule type" value="Genomic_DNA"/>
</dbReference>
<dbReference type="OrthoDB" id="285760at2"/>
<gene>
    <name evidence="3" type="ORF">Enr13x_20850</name>
</gene>
<protein>
    <submittedName>
        <fullName evidence="3">Uncharacterized protein</fullName>
    </submittedName>
</protein>
<keyword evidence="2" id="KW-0472">Membrane</keyword>
<keyword evidence="2" id="KW-0812">Transmembrane</keyword>
<proteinExistence type="predicted"/>
<keyword evidence="4" id="KW-1185">Reference proteome</keyword>
<dbReference type="KEGG" id="snep:Enr13x_20850"/>
<organism evidence="3 4">
    <name type="scientific">Stieleria neptunia</name>
    <dbReference type="NCBI Taxonomy" id="2527979"/>
    <lineage>
        <taxon>Bacteria</taxon>
        <taxon>Pseudomonadati</taxon>
        <taxon>Planctomycetota</taxon>
        <taxon>Planctomycetia</taxon>
        <taxon>Pirellulales</taxon>
        <taxon>Pirellulaceae</taxon>
        <taxon>Stieleria</taxon>
    </lineage>
</organism>
<keyword evidence="2" id="KW-1133">Transmembrane helix</keyword>
<dbReference type="Proteomes" id="UP000319004">
    <property type="component" value="Chromosome"/>
</dbReference>
<reference evidence="3 4" key="1">
    <citation type="submission" date="2019-03" db="EMBL/GenBank/DDBJ databases">
        <title>Deep-cultivation of Planctomycetes and their phenomic and genomic characterization uncovers novel biology.</title>
        <authorList>
            <person name="Wiegand S."/>
            <person name="Jogler M."/>
            <person name="Boedeker C."/>
            <person name="Pinto D."/>
            <person name="Vollmers J."/>
            <person name="Rivas-Marin E."/>
            <person name="Kohn T."/>
            <person name="Peeters S.H."/>
            <person name="Heuer A."/>
            <person name="Rast P."/>
            <person name="Oberbeckmann S."/>
            <person name="Bunk B."/>
            <person name="Jeske O."/>
            <person name="Meyerdierks A."/>
            <person name="Storesund J.E."/>
            <person name="Kallscheuer N."/>
            <person name="Luecker S."/>
            <person name="Lage O.M."/>
            <person name="Pohl T."/>
            <person name="Merkel B.J."/>
            <person name="Hornburger P."/>
            <person name="Mueller R.-W."/>
            <person name="Bruemmer F."/>
            <person name="Labrenz M."/>
            <person name="Spormann A.M."/>
            <person name="Op den Camp H."/>
            <person name="Overmann J."/>
            <person name="Amann R."/>
            <person name="Jetten M.S.M."/>
            <person name="Mascher T."/>
            <person name="Medema M.H."/>
            <person name="Devos D.P."/>
            <person name="Kaster A.-K."/>
            <person name="Ovreas L."/>
            <person name="Rohde M."/>
            <person name="Galperin M.Y."/>
            <person name="Jogler C."/>
        </authorList>
    </citation>
    <scope>NUCLEOTIDE SEQUENCE [LARGE SCALE GENOMIC DNA]</scope>
    <source>
        <strain evidence="3 4">Enr13</strain>
    </source>
</reference>
<dbReference type="RefSeq" id="WP_145385906.1">
    <property type="nucleotide sequence ID" value="NZ_CP037423.1"/>
</dbReference>
<name>A0A518HN43_9BACT</name>
<sequence length="296" mass="33077">MPLRLQSLPEQTDDWPDWLERQIVGTDLSDLIHELSVFGAAKEAVAPVPASLADVFGPAYEDVLRDGLSQASPDQIQILIERPRLLLVLQEEALVGGSQYWIDRCQAAHEDLEFEFDETGSDAVQPGSATVATGDESTEPNRRTRISRTALVLLSLAAVLFVAVMLFLRPSAQDAEWGFHDDSVFVAGSPDDYFRSLAGAANEWFDERPQTAEELMARLAEFSSGCQRVIDMEHDNLTDLQWQWLVNRCELWKDQIDTLNRRLAADSTRFAQTLSQADQTIERIVEALKDQAESVG</sequence>
<evidence type="ECO:0000313" key="3">
    <source>
        <dbReference type="EMBL" id="QDV42240.1"/>
    </source>
</evidence>
<feature type="region of interest" description="Disordered" evidence="1">
    <location>
        <begin position="121"/>
        <end position="141"/>
    </location>
</feature>
<evidence type="ECO:0000256" key="1">
    <source>
        <dbReference type="SAM" id="MobiDB-lite"/>
    </source>
</evidence>